<comment type="caution">
    <text evidence="8">The sequence shown here is derived from an EMBL/GenBank/DDBJ whole genome shotgun (WGS) entry which is preliminary data.</text>
</comment>
<keyword evidence="7" id="KW-0732">Signal</keyword>
<sequence length="236" mass="26415">MTATLILIIAIAAVWLRAISAPKINATYFAFEGDNSANRYIAEAGSLLAQGYEKPFTMRNASDPKRPVAILPLRYLEEVRNAPQSKLSFPLFMEKTDHVLQSDGIIQPIQDEVTNAFNKEMPPCPGWTSINPYHLIAQSFARIATRVLVGPELCEGRWLTLSRDYINSANKAPGVVRHKYPPWLRWVAKYIEPSVHNGAELFRPVLEARIAELDNAPPQAAGRKERSASRLHEDAI</sequence>
<reference evidence="8 9" key="1">
    <citation type="journal article" date="2016" name="Genome Announc.">
        <title>Genome Sequence of Madurella mycetomatis mm55, Isolated from a Human Mycetoma Case in Sudan.</title>
        <authorList>
            <person name="Smit S."/>
            <person name="Derks M.F."/>
            <person name="Bervoets S."/>
            <person name="Fahal A."/>
            <person name="van Leeuwen W."/>
            <person name="van Belkum A."/>
            <person name="van de Sande W.W."/>
        </authorList>
    </citation>
    <scope>NUCLEOTIDE SEQUENCE [LARGE SCALE GENOMIC DNA]</scope>
    <source>
        <strain evidence="9">mm55</strain>
    </source>
</reference>
<dbReference type="GO" id="GO:0016491">
    <property type="term" value="F:oxidoreductase activity"/>
    <property type="evidence" value="ECO:0007669"/>
    <property type="project" value="UniProtKB-KW"/>
</dbReference>
<comment type="cofactor">
    <cofactor evidence="1">
        <name>heme</name>
        <dbReference type="ChEBI" id="CHEBI:30413"/>
    </cofactor>
</comment>
<evidence type="ECO:0000256" key="6">
    <source>
        <dbReference type="SAM" id="MobiDB-lite"/>
    </source>
</evidence>
<evidence type="ECO:0000256" key="5">
    <source>
        <dbReference type="ARBA" id="ARBA00023004"/>
    </source>
</evidence>
<evidence type="ECO:0000256" key="1">
    <source>
        <dbReference type="ARBA" id="ARBA00001971"/>
    </source>
</evidence>
<dbReference type="AlphaFoldDB" id="A0A175W9G1"/>
<evidence type="ECO:0000256" key="4">
    <source>
        <dbReference type="ARBA" id="ARBA00023002"/>
    </source>
</evidence>
<dbReference type="GO" id="GO:0046872">
    <property type="term" value="F:metal ion binding"/>
    <property type="evidence" value="ECO:0007669"/>
    <property type="project" value="UniProtKB-KW"/>
</dbReference>
<evidence type="ECO:0000256" key="3">
    <source>
        <dbReference type="ARBA" id="ARBA00022723"/>
    </source>
</evidence>
<protein>
    <submittedName>
        <fullName evidence="8">Ent-kaurene oxidase</fullName>
    </submittedName>
</protein>
<keyword evidence="4" id="KW-0560">Oxidoreductase</keyword>
<name>A0A175W9G1_9PEZI</name>
<proteinExistence type="inferred from homology"/>
<feature type="region of interest" description="Disordered" evidence="6">
    <location>
        <begin position="216"/>
        <end position="236"/>
    </location>
</feature>
<dbReference type="VEuPathDB" id="FungiDB:MMYC01_202281"/>
<keyword evidence="5" id="KW-0408">Iron</keyword>
<evidence type="ECO:0000313" key="8">
    <source>
        <dbReference type="EMBL" id="KXX79930.1"/>
    </source>
</evidence>
<dbReference type="OrthoDB" id="1844152at2759"/>
<keyword evidence="3" id="KW-0479">Metal-binding</keyword>
<gene>
    <name evidence="8" type="ORF">MMYC01_202281</name>
</gene>
<feature type="signal peptide" evidence="7">
    <location>
        <begin position="1"/>
        <end position="21"/>
    </location>
</feature>
<dbReference type="Proteomes" id="UP000078237">
    <property type="component" value="Unassembled WGS sequence"/>
</dbReference>
<feature type="chain" id="PRO_5008043777" evidence="7">
    <location>
        <begin position="22"/>
        <end position="236"/>
    </location>
</feature>
<dbReference type="PANTHER" id="PTHR46206">
    <property type="entry name" value="CYTOCHROME P450"/>
    <property type="match status" value="1"/>
</dbReference>
<feature type="compositionally biased region" description="Basic and acidic residues" evidence="6">
    <location>
        <begin position="222"/>
        <end position="236"/>
    </location>
</feature>
<evidence type="ECO:0000313" key="9">
    <source>
        <dbReference type="Proteomes" id="UP000078237"/>
    </source>
</evidence>
<keyword evidence="9" id="KW-1185">Reference proteome</keyword>
<evidence type="ECO:0000256" key="2">
    <source>
        <dbReference type="ARBA" id="ARBA00010617"/>
    </source>
</evidence>
<accession>A0A175W9G1</accession>
<evidence type="ECO:0000256" key="7">
    <source>
        <dbReference type="SAM" id="SignalP"/>
    </source>
</evidence>
<organism evidence="8 9">
    <name type="scientific">Madurella mycetomatis</name>
    <dbReference type="NCBI Taxonomy" id="100816"/>
    <lineage>
        <taxon>Eukaryota</taxon>
        <taxon>Fungi</taxon>
        <taxon>Dikarya</taxon>
        <taxon>Ascomycota</taxon>
        <taxon>Pezizomycotina</taxon>
        <taxon>Sordariomycetes</taxon>
        <taxon>Sordariomycetidae</taxon>
        <taxon>Sordariales</taxon>
        <taxon>Sordariales incertae sedis</taxon>
        <taxon>Madurella</taxon>
    </lineage>
</organism>
<comment type="similarity">
    <text evidence="2">Belongs to the cytochrome P450 family.</text>
</comment>
<dbReference type="EMBL" id="LCTW02000073">
    <property type="protein sequence ID" value="KXX79930.1"/>
    <property type="molecule type" value="Genomic_DNA"/>
</dbReference>